<evidence type="ECO:0000313" key="7">
    <source>
        <dbReference type="EMBL" id="GFY75262.1"/>
    </source>
</evidence>
<dbReference type="InterPro" id="IPR043128">
    <property type="entry name" value="Rev_trsase/Diguanyl_cyclase"/>
</dbReference>
<comment type="similarity">
    <text evidence="1">Belongs to the type-B carboxylesterase/lipase family.</text>
</comment>
<evidence type="ECO:0000256" key="3">
    <source>
        <dbReference type="ARBA" id="ARBA00023180"/>
    </source>
</evidence>
<organism evidence="7 8">
    <name type="scientific">Trichonephila inaurata madagascariensis</name>
    <dbReference type="NCBI Taxonomy" id="2747483"/>
    <lineage>
        <taxon>Eukaryota</taxon>
        <taxon>Metazoa</taxon>
        <taxon>Ecdysozoa</taxon>
        <taxon>Arthropoda</taxon>
        <taxon>Chelicerata</taxon>
        <taxon>Arachnida</taxon>
        <taxon>Araneae</taxon>
        <taxon>Araneomorphae</taxon>
        <taxon>Entelegynae</taxon>
        <taxon>Araneoidea</taxon>
        <taxon>Nephilidae</taxon>
        <taxon>Trichonephila</taxon>
        <taxon>Trichonephila inaurata</taxon>
    </lineage>
</organism>
<keyword evidence="4" id="KW-1133">Transmembrane helix</keyword>
<dbReference type="SUPFAM" id="SSF53474">
    <property type="entry name" value="alpha/beta-Hydrolases"/>
    <property type="match status" value="1"/>
</dbReference>
<evidence type="ECO:0000256" key="2">
    <source>
        <dbReference type="ARBA" id="ARBA00022729"/>
    </source>
</evidence>
<dbReference type="EMBL" id="BMAV01021256">
    <property type="protein sequence ID" value="GFY75262.1"/>
    <property type="molecule type" value="Genomic_DNA"/>
</dbReference>
<evidence type="ECO:0000256" key="4">
    <source>
        <dbReference type="SAM" id="Phobius"/>
    </source>
</evidence>
<keyword evidence="2" id="KW-0732">Signal</keyword>
<dbReference type="FunFam" id="3.30.70.270:FF:000003">
    <property type="entry name" value="Transposon Ty3-G Gag-Pol polyprotein"/>
    <property type="match status" value="1"/>
</dbReference>
<feature type="transmembrane region" description="Helical" evidence="4">
    <location>
        <begin position="658"/>
        <end position="683"/>
    </location>
</feature>
<dbReference type="InterPro" id="IPR019819">
    <property type="entry name" value="Carboxylesterase_B_CS"/>
</dbReference>
<evidence type="ECO:0000259" key="5">
    <source>
        <dbReference type="Pfam" id="PF00078"/>
    </source>
</evidence>
<gene>
    <name evidence="7" type="ORF">TNIN_472831</name>
</gene>
<feature type="domain" description="Carboxylesterase type B" evidence="6">
    <location>
        <begin position="163"/>
        <end position="629"/>
    </location>
</feature>
<comment type="caution">
    <text evidence="7">The sequence shown here is derived from an EMBL/GenBank/DDBJ whole genome shotgun (WGS) entry which is preliminary data.</text>
</comment>
<evidence type="ECO:0000259" key="6">
    <source>
        <dbReference type="Pfam" id="PF00135"/>
    </source>
</evidence>
<dbReference type="InterPro" id="IPR000477">
    <property type="entry name" value="RT_dom"/>
</dbReference>
<accession>A0A8X7CSQ2</accession>
<keyword evidence="4" id="KW-0812">Transmembrane</keyword>
<dbReference type="SUPFAM" id="SSF56672">
    <property type="entry name" value="DNA/RNA polymerases"/>
    <property type="match status" value="1"/>
</dbReference>
<name>A0A8X7CSQ2_9ARAC</name>
<dbReference type="PANTHER" id="PTHR43903">
    <property type="entry name" value="NEUROLIGIN"/>
    <property type="match status" value="1"/>
</dbReference>
<dbReference type="Proteomes" id="UP000886998">
    <property type="component" value="Unassembled WGS sequence"/>
</dbReference>
<dbReference type="InterPro" id="IPR043502">
    <property type="entry name" value="DNA/RNA_pol_sf"/>
</dbReference>
<reference evidence="7" key="1">
    <citation type="submission" date="2020-08" db="EMBL/GenBank/DDBJ databases">
        <title>Multicomponent nature underlies the extraordinary mechanical properties of spider dragline silk.</title>
        <authorList>
            <person name="Kono N."/>
            <person name="Nakamura H."/>
            <person name="Mori M."/>
            <person name="Yoshida Y."/>
            <person name="Ohtoshi R."/>
            <person name="Malay A.D."/>
            <person name="Moran D.A.P."/>
            <person name="Tomita M."/>
            <person name="Numata K."/>
            <person name="Arakawa K."/>
        </authorList>
    </citation>
    <scope>NUCLEOTIDE SEQUENCE</scope>
</reference>
<dbReference type="GO" id="GO:0071897">
    <property type="term" value="P:DNA biosynthetic process"/>
    <property type="evidence" value="ECO:0007669"/>
    <property type="project" value="UniProtKB-ARBA"/>
</dbReference>
<dbReference type="OrthoDB" id="6512235at2759"/>
<proteinExistence type="inferred from homology"/>
<dbReference type="InterPro" id="IPR051093">
    <property type="entry name" value="Neuroligin/BSAL"/>
</dbReference>
<dbReference type="Pfam" id="PF00078">
    <property type="entry name" value="RVT_1"/>
    <property type="match status" value="1"/>
</dbReference>
<protein>
    <submittedName>
        <fullName evidence="7">Venom carboxylesterase-6</fullName>
    </submittedName>
</protein>
<sequence length="709" mass="81058">MILVETLGRDPRPCIDYRKLNEVIRTQFYTLQNIEHRIETVAAAKYITLLDLTKGYWQIPLISKAQRLMAELLQECEKFALPYLDDVAIFSENWDDHISHIDKVLERIQNARLTIKPAKCKFGQDSVKYLGHVVGLGKRSPAQLKVQTILDFPVPRTKNQLPHESDFWGNENDLNYHEPIYCPQVSSSFISDPHDGVIGQEDCLFLDVYVRKVEAKEPLPVLIYFHPGRFSFGSKEEYGGDFLLKYNEMILVVPNYRLGILGFLSNKDSVFPGNLGLWDQRMAMKWVNENIMFFGGDPQRITIAGHDAGGASVGFHILSPLSHNYFTAAMSSSGTALDPWAMSHVPENAVIVADHLQCPTNSSDNMINCLKMSKINDILDVQMKLNKVMFRPTTDQEAEYPFLPFAPQILYVKGYQKNVSYIAGVTQEEALAEVSNKFPEAVETQHLDKIIQHLLDPYLQDAPTFPLIVKAAKYHYLRGVPVPTFESIKPEMVEMMSDFLYNSPLQTSLKLHSMKTSNTFMYVLNYKDEDSDLIHILSFEDRSKYLDEFHIGDASYVFNMTFLNGSIFHHSHSNHIKKMLCKIWGNFIKLRSPSVSNWKKYNEKEKYYAEISTTIKTKTNYRKNDMELWTLLIPDLQKTQNVSIEDLEQELLDEDVNFLSWGAAGLAVLLGVLCIALVGVVIVTRRKFTQVSIIPVTSRKEEIQYSSIA</sequence>
<dbReference type="PROSITE" id="PS00941">
    <property type="entry name" value="CARBOXYLESTERASE_B_2"/>
    <property type="match status" value="1"/>
</dbReference>
<dbReference type="Gene3D" id="3.40.50.1820">
    <property type="entry name" value="alpha/beta hydrolase"/>
    <property type="match status" value="1"/>
</dbReference>
<dbReference type="InterPro" id="IPR029058">
    <property type="entry name" value="AB_hydrolase_fold"/>
</dbReference>
<dbReference type="InterPro" id="IPR002018">
    <property type="entry name" value="CarbesteraseB"/>
</dbReference>
<dbReference type="Pfam" id="PF00135">
    <property type="entry name" value="COesterase"/>
    <property type="match status" value="1"/>
</dbReference>
<feature type="domain" description="Reverse transcriptase" evidence="5">
    <location>
        <begin position="65"/>
        <end position="133"/>
    </location>
</feature>
<dbReference type="CDD" id="cd01647">
    <property type="entry name" value="RT_LTR"/>
    <property type="match status" value="1"/>
</dbReference>
<keyword evidence="8" id="KW-1185">Reference proteome</keyword>
<evidence type="ECO:0000256" key="1">
    <source>
        <dbReference type="ARBA" id="ARBA00005964"/>
    </source>
</evidence>
<dbReference type="Gene3D" id="3.30.70.270">
    <property type="match status" value="2"/>
</dbReference>
<dbReference type="AlphaFoldDB" id="A0A8X7CSQ2"/>
<keyword evidence="3" id="KW-0325">Glycoprotein</keyword>
<evidence type="ECO:0000313" key="8">
    <source>
        <dbReference type="Proteomes" id="UP000886998"/>
    </source>
</evidence>
<dbReference type="Gene3D" id="3.10.10.10">
    <property type="entry name" value="HIV Type 1 Reverse Transcriptase, subunit A, domain 1"/>
    <property type="match status" value="1"/>
</dbReference>
<keyword evidence="4" id="KW-0472">Membrane</keyword>